<dbReference type="EMBL" id="JANBUL010000306">
    <property type="protein sequence ID" value="KAJ2777199.1"/>
    <property type="molecule type" value="Genomic_DNA"/>
</dbReference>
<dbReference type="Gene3D" id="1.20.58.70">
    <property type="match status" value="1"/>
</dbReference>
<evidence type="ECO:0000256" key="2">
    <source>
        <dbReference type="ARBA" id="ARBA00009063"/>
    </source>
</evidence>
<evidence type="ECO:0000256" key="3">
    <source>
        <dbReference type="ARBA" id="ARBA00022448"/>
    </source>
</evidence>
<dbReference type="PANTHER" id="PTHR19957">
    <property type="entry name" value="SYNTAXIN"/>
    <property type="match status" value="1"/>
</dbReference>
<evidence type="ECO:0000256" key="8">
    <source>
        <dbReference type="SAM" id="MobiDB-lite"/>
    </source>
</evidence>
<protein>
    <submittedName>
        <fullName evidence="11">Integral membrane protein SED5</fullName>
    </submittedName>
</protein>
<evidence type="ECO:0000256" key="6">
    <source>
        <dbReference type="ARBA" id="ARBA00023054"/>
    </source>
</evidence>
<dbReference type="AlphaFoldDB" id="A0A9W8LDL2"/>
<proteinExistence type="inferred from homology"/>
<dbReference type="SMART" id="SM00397">
    <property type="entry name" value="t_SNARE"/>
    <property type="match status" value="1"/>
</dbReference>
<accession>A0A9W8LDL2</accession>
<feature type="transmembrane region" description="Helical" evidence="9">
    <location>
        <begin position="301"/>
        <end position="320"/>
    </location>
</feature>
<dbReference type="CDD" id="cd15844">
    <property type="entry name" value="SNARE_syntaxin5"/>
    <property type="match status" value="1"/>
</dbReference>
<dbReference type="PROSITE" id="PS50192">
    <property type="entry name" value="T_SNARE"/>
    <property type="match status" value="1"/>
</dbReference>
<dbReference type="GO" id="GO:0048278">
    <property type="term" value="P:vesicle docking"/>
    <property type="evidence" value="ECO:0007669"/>
    <property type="project" value="TreeGrafter"/>
</dbReference>
<dbReference type="GO" id="GO:0031201">
    <property type="term" value="C:SNARE complex"/>
    <property type="evidence" value="ECO:0007669"/>
    <property type="project" value="TreeGrafter"/>
</dbReference>
<name>A0A9W8LDL2_9FUNG</name>
<dbReference type="InterPro" id="IPR000727">
    <property type="entry name" value="T_SNARE_dom"/>
</dbReference>
<comment type="subcellular location">
    <subcellularLocation>
        <location evidence="1">Membrane</location>
        <topology evidence="1">Single-pass type IV membrane protein</topology>
    </subcellularLocation>
</comment>
<feature type="domain" description="T-SNARE coiled-coil homology" evidence="10">
    <location>
        <begin position="230"/>
        <end position="292"/>
    </location>
</feature>
<dbReference type="GO" id="GO:0000139">
    <property type="term" value="C:Golgi membrane"/>
    <property type="evidence" value="ECO:0007669"/>
    <property type="project" value="TreeGrafter"/>
</dbReference>
<comment type="caution">
    <text evidence="11">The sequence shown here is derived from an EMBL/GenBank/DDBJ whole genome shotgun (WGS) entry which is preliminary data.</text>
</comment>
<dbReference type="GO" id="GO:0005484">
    <property type="term" value="F:SNAP receptor activity"/>
    <property type="evidence" value="ECO:0007669"/>
    <property type="project" value="TreeGrafter"/>
</dbReference>
<evidence type="ECO:0000313" key="11">
    <source>
        <dbReference type="EMBL" id="KAJ2777199.1"/>
    </source>
</evidence>
<dbReference type="InterPro" id="IPR010989">
    <property type="entry name" value="SNARE"/>
</dbReference>
<dbReference type="GO" id="GO:0006906">
    <property type="term" value="P:vesicle fusion"/>
    <property type="evidence" value="ECO:0007669"/>
    <property type="project" value="TreeGrafter"/>
</dbReference>
<keyword evidence="12" id="KW-1185">Reference proteome</keyword>
<gene>
    <name evidence="11" type="primary">sed5</name>
    <name evidence="11" type="ORF">H4R18_005279</name>
</gene>
<reference evidence="11" key="1">
    <citation type="submission" date="2022-07" db="EMBL/GenBank/DDBJ databases">
        <title>Phylogenomic reconstructions and comparative analyses of Kickxellomycotina fungi.</title>
        <authorList>
            <person name="Reynolds N.K."/>
            <person name="Stajich J.E."/>
            <person name="Barry K."/>
            <person name="Grigoriev I.V."/>
            <person name="Crous P."/>
            <person name="Smith M.E."/>
        </authorList>
    </citation>
    <scope>NUCLEOTIDE SEQUENCE</scope>
    <source>
        <strain evidence="11">NBRC 105414</strain>
    </source>
</reference>
<dbReference type="GO" id="GO:0006888">
    <property type="term" value="P:endoplasmic reticulum to Golgi vesicle-mediated transport"/>
    <property type="evidence" value="ECO:0007669"/>
    <property type="project" value="TreeGrafter"/>
</dbReference>
<keyword evidence="3" id="KW-0813">Transport</keyword>
<keyword evidence="7 9" id="KW-0472">Membrane</keyword>
<evidence type="ECO:0000313" key="12">
    <source>
        <dbReference type="Proteomes" id="UP001140217"/>
    </source>
</evidence>
<dbReference type="PANTHER" id="PTHR19957:SF3">
    <property type="entry name" value="SYNTAXIN-5"/>
    <property type="match status" value="1"/>
</dbReference>
<evidence type="ECO:0000256" key="9">
    <source>
        <dbReference type="SAM" id="Phobius"/>
    </source>
</evidence>
<feature type="region of interest" description="Disordered" evidence="8">
    <location>
        <begin position="1"/>
        <end position="44"/>
    </location>
</feature>
<evidence type="ECO:0000256" key="5">
    <source>
        <dbReference type="ARBA" id="ARBA00022989"/>
    </source>
</evidence>
<dbReference type="GO" id="GO:0000149">
    <property type="term" value="F:SNARE binding"/>
    <property type="evidence" value="ECO:0007669"/>
    <property type="project" value="TreeGrafter"/>
</dbReference>
<sequence length="321" mass="35127">MSHAKPKTLRDRTSEYKSLVTALRKRQQAPPPAELRAARSPEPSFGEFSKQAAAIGSEIQSTALLLEQLATLARAKTIFDDRTSEINALTGQVKQRIAAINNKILSLQQIQRMRRGTGQQASEHHSNVVLSLQSRLASTSTAFKDVLELRSESLRESGTRKEQFIGAAAATAGTLSFSPADSPLYRAERQAPRPAVPGPASEGEDFVALSLPSMDEASGSQMLLARPGQSAYLDSRSEAITSIESTISELGSIFQQLAHMVSEQREVVQRIDANVESVDINISAAHTELLRYYANISSNRWLMVKVFAVIIVFVFLLITFV</sequence>
<dbReference type="Proteomes" id="UP001140217">
    <property type="component" value="Unassembled WGS sequence"/>
</dbReference>
<comment type="similarity">
    <text evidence="2">Belongs to the syntaxin family.</text>
</comment>
<evidence type="ECO:0000259" key="10">
    <source>
        <dbReference type="PROSITE" id="PS50192"/>
    </source>
</evidence>
<organism evidence="11 12">
    <name type="scientific">Coemansia javaensis</name>
    <dbReference type="NCBI Taxonomy" id="2761396"/>
    <lineage>
        <taxon>Eukaryota</taxon>
        <taxon>Fungi</taxon>
        <taxon>Fungi incertae sedis</taxon>
        <taxon>Zoopagomycota</taxon>
        <taxon>Kickxellomycotina</taxon>
        <taxon>Kickxellomycetes</taxon>
        <taxon>Kickxellales</taxon>
        <taxon>Kickxellaceae</taxon>
        <taxon>Coemansia</taxon>
    </lineage>
</organism>
<keyword evidence="6" id="KW-0175">Coiled coil</keyword>
<keyword evidence="4 9" id="KW-0812">Transmembrane</keyword>
<evidence type="ECO:0000256" key="1">
    <source>
        <dbReference type="ARBA" id="ARBA00004211"/>
    </source>
</evidence>
<keyword evidence="5 9" id="KW-1133">Transmembrane helix</keyword>
<dbReference type="OrthoDB" id="421009at2759"/>
<dbReference type="GO" id="GO:0006886">
    <property type="term" value="P:intracellular protein transport"/>
    <property type="evidence" value="ECO:0007669"/>
    <property type="project" value="TreeGrafter"/>
</dbReference>
<evidence type="ECO:0000256" key="7">
    <source>
        <dbReference type="ARBA" id="ARBA00023136"/>
    </source>
</evidence>
<dbReference type="SUPFAM" id="SSF47661">
    <property type="entry name" value="t-snare proteins"/>
    <property type="match status" value="1"/>
</dbReference>
<dbReference type="Pfam" id="PF05739">
    <property type="entry name" value="SNARE"/>
    <property type="match status" value="1"/>
</dbReference>
<dbReference type="InterPro" id="IPR045242">
    <property type="entry name" value="Syntaxin"/>
</dbReference>
<evidence type="ECO:0000256" key="4">
    <source>
        <dbReference type="ARBA" id="ARBA00022692"/>
    </source>
</evidence>